<gene>
    <name evidence="2" type="ORF">AZE42_05232</name>
</gene>
<organism evidence="2 3">
    <name type="scientific">Rhizopogon vesiculosus</name>
    <dbReference type="NCBI Taxonomy" id="180088"/>
    <lineage>
        <taxon>Eukaryota</taxon>
        <taxon>Fungi</taxon>
        <taxon>Dikarya</taxon>
        <taxon>Basidiomycota</taxon>
        <taxon>Agaricomycotina</taxon>
        <taxon>Agaricomycetes</taxon>
        <taxon>Agaricomycetidae</taxon>
        <taxon>Boletales</taxon>
        <taxon>Suillineae</taxon>
        <taxon>Rhizopogonaceae</taxon>
        <taxon>Rhizopogon</taxon>
    </lineage>
</organism>
<dbReference type="InterPro" id="IPR004821">
    <property type="entry name" value="Cyt_trans-like"/>
</dbReference>
<evidence type="ECO:0000259" key="1">
    <source>
        <dbReference type="Pfam" id="PF01467"/>
    </source>
</evidence>
<dbReference type="EMBL" id="LVVM01001304">
    <property type="protein sequence ID" value="OJA18853.1"/>
    <property type="molecule type" value="Genomic_DNA"/>
</dbReference>
<dbReference type="Pfam" id="PF01467">
    <property type="entry name" value="CTP_transf_like"/>
    <property type="match status" value="1"/>
</dbReference>
<dbReference type="GO" id="GO:0009435">
    <property type="term" value="P:NAD+ biosynthetic process"/>
    <property type="evidence" value="ECO:0007669"/>
    <property type="project" value="TreeGrafter"/>
</dbReference>
<dbReference type="PANTHER" id="PTHR12039">
    <property type="entry name" value="NICOTINAMIDE MONONUCLEOTIDE ADENYLYLTRANSFERASE"/>
    <property type="match status" value="1"/>
</dbReference>
<dbReference type="AlphaFoldDB" id="A0A1J8QD22"/>
<keyword evidence="3" id="KW-1185">Reference proteome</keyword>
<proteinExistence type="predicted"/>
<dbReference type="PANTHER" id="PTHR12039:SF0">
    <property type="entry name" value="NICOTINAMIDE-NUCLEOTIDE ADENYLYLTRANSFERASE"/>
    <property type="match status" value="1"/>
</dbReference>
<dbReference type="STRING" id="180088.A0A1J8QD22"/>
<comment type="caution">
    <text evidence="2">The sequence shown here is derived from an EMBL/GenBank/DDBJ whole genome shotgun (WGS) entry which is preliminary data.</text>
</comment>
<accession>A0A1J8QD22</accession>
<evidence type="ECO:0000313" key="3">
    <source>
        <dbReference type="Proteomes" id="UP000183567"/>
    </source>
</evidence>
<dbReference type="Proteomes" id="UP000183567">
    <property type="component" value="Unassembled WGS sequence"/>
</dbReference>
<dbReference type="InterPro" id="IPR051182">
    <property type="entry name" value="Euk_NMN_adenylyltrnsfrase"/>
</dbReference>
<dbReference type="Gene3D" id="3.40.50.620">
    <property type="entry name" value="HUPs"/>
    <property type="match status" value="1"/>
</dbReference>
<dbReference type="InterPro" id="IPR014729">
    <property type="entry name" value="Rossmann-like_a/b/a_fold"/>
</dbReference>
<evidence type="ECO:0000313" key="2">
    <source>
        <dbReference type="EMBL" id="OJA18853.1"/>
    </source>
</evidence>
<dbReference type="OrthoDB" id="422187at2759"/>
<protein>
    <recommendedName>
        <fullName evidence="1">Cytidyltransferase-like domain-containing protein</fullName>
    </recommendedName>
</protein>
<dbReference type="GO" id="GO:0000309">
    <property type="term" value="F:nicotinamide-nucleotide adenylyltransferase activity"/>
    <property type="evidence" value="ECO:0007669"/>
    <property type="project" value="TreeGrafter"/>
</dbReference>
<reference evidence="2 3" key="1">
    <citation type="submission" date="2016-03" db="EMBL/GenBank/DDBJ databases">
        <title>Comparative genomics of the ectomycorrhizal sister species Rhizopogon vinicolor and Rhizopogon vesiculosus (Basidiomycota: Boletales) reveals a divergence of the mating type B locus.</title>
        <authorList>
            <person name="Mujic A.B."/>
            <person name="Kuo A."/>
            <person name="Tritt A."/>
            <person name="Lipzen A."/>
            <person name="Chen C."/>
            <person name="Johnson J."/>
            <person name="Sharma A."/>
            <person name="Barry K."/>
            <person name="Grigoriev I.V."/>
            <person name="Spatafora J.W."/>
        </authorList>
    </citation>
    <scope>NUCLEOTIDE SEQUENCE [LARGE SCALE GENOMIC DNA]</scope>
    <source>
        <strain evidence="2 3">AM-OR11-056</strain>
    </source>
</reference>
<name>A0A1J8QD22_9AGAM</name>
<dbReference type="SUPFAM" id="SSF52374">
    <property type="entry name" value="Nucleotidylyl transferase"/>
    <property type="match status" value="1"/>
</dbReference>
<dbReference type="GO" id="GO:0004515">
    <property type="term" value="F:nicotinate-nucleotide adenylyltransferase activity"/>
    <property type="evidence" value="ECO:0007669"/>
    <property type="project" value="TreeGrafter"/>
</dbReference>
<sequence>MAESRTITFTNPRNYTFPSHRLRQTLHDCTGTKQPIVLVACGSINPITYNHLRMYEIANDFVREKTDFEIVGEYLSPVSDEYKKPGLVGAHHRVNMCSLAIEQESAWLMVDPWEVFQNYRRTAVVLDHFDYELNTVCPPQMAFGLMTTFYHILGRRYGTIVIERERYNVAQATGNLSLW</sequence>
<feature type="domain" description="Cytidyltransferase-like" evidence="1">
    <location>
        <begin position="39"/>
        <end position="122"/>
    </location>
</feature>